<proteinExistence type="inferred from homology"/>
<feature type="compositionally biased region" description="Acidic residues" evidence="4">
    <location>
        <begin position="34"/>
        <end position="43"/>
    </location>
</feature>
<dbReference type="InParanoid" id="L9JAN2"/>
<keyword evidence="3" id="KW-0449">Lipoprotein</keyword>
<organism evidence="5 6">
    <name type="scientific">Tupaia chinensis</name>
    <name type="common">Chinese tree shrew</name>
    <name type="synonym">Tupaia belangeri chinensis</name>
    <dbReference type="NCBI Taxonomy" id="246437"/>
    <lineage>
        <taxon>Eukaryota</taxon>
        <taxon>Metazoa</taxon>
        <taxon>Chordata</taxon>
        <taxon>Craniata</taxon>
        <taxon>Vertebrata</taxon>
        <taxon>Euteleostomi</taxon>
        <taxon>Mammalia</taxon>
        <taxon>Eutheria</taxon>
        <taxon>Euarchontoglires</taxon>
        <taxon>Scandentia</taxon>
        <taxon>Tupaiidae</taxon>
        <taxon>Tupaia</taxon>
    </lineage>
</organism>
<dbReference type="GO" id="GO:0000976">
    <property type="term" value="F:transcription cis-regulatory region binding"/>
    <property type="evidence" value="ECO:0007669"/>
    <property type="project" value="TreeGrafter"/>
</dbReference>
<dbReference type="PANTHER" id="PTHR23212">
    <property type="entry name" value="BRAIN ACID SOLUBLE PROTEIN 1"/>
    <property type="match status" value="1"/>
</dbReference>
<dbReference type="Proteomes" id="UP000011518">
    <property type="component" value="Unassembled WGS sequence"/>
</dbReference>
<gene>
    <name evidence="5" type="ORF">TREES_T100012387</name>
</gene>
<feature type="compositionally biased region" description="Basic and acidic residues" evidence="4">
    <location>
        <begin position="44"/>
        <end position="98"/>
    </location>
</feature>
<sequence length="157" mass="16745">MGGKLGKKKGYNVNDEKAEGAGTEEEGTPKENEPQADADTAEAEESKDQEAPDAETKAEDQEGEKDAAAAKEEARKAEPEKTEAAAEAPKAPEQEKRLRPAPLKCPQAGAHSFLTVTGADDLKLHHQLTMSKGNDMVLPLSFTFGPQQSSVKTVCQV</sequence>
<keyword evidence="2" id="KW-0519">Myristate</keyword>
<dbReference type="GO" id="GO:0005634">
    <property type="term" value="C:nucleus"/>
    <property type="evidence" value="ECO:0007669"/>
    <property type="project" value="TreeGrafter"/>
</dbReference>
<dbReference type="Pfam" id="PF05466">
    <property type="entry name" value="BASP1"/>
    <property type="match status" value="1"/>
</dbReference>
<feature type="region of interest" description="Disordered" evidence="4">
    <location>
        <begin position="1"/>
        <end position="100"/>
    </location>
</feature>
<reference evidence="6" key="2">
    <citation type="journal article" date="2013" name="Nat. Commun.">
        <title>Genome of the Chinese tree shrew.</title>
        <authorList>
            <person name="Fan Y."/>
            <person name="Huang Z.Y."/>
            <person name="Cao C.C."/>
            <person name="Chen C.S."/>
            <person name="Chen Y.X."/>
            <person name="Fan D.D."/>
            <person name="He J."/>
            <person name="Hou H.L."/>
            <person name="Hu L."/>
            <person name="Hu X.T."/>
            <person name="Jiang X.T."/>
            <person name="Lai R."/>
            <person name="Lang Y.S."/>
            <person name="Liang B."/>
            <person name="Liao S.G."/>
            <person name="Mu D."/>
            <person name="Ma Y.Y."/>
            <person name="Niu Y.Y."/>
            <person name="Sun X.Q."/>
            <person name="Xia J.Q."/>
            <person name="Xiao J."/>
            <person name="Xiong Z.Q."/>
            <person name="Xu L."/>
            <person name="Yang L."/>
            <person name="Zhang Y."/>
            <person name="Zhao W."/>
            <person name="Zhao X.D."/>
            <person name="Zheng Y.T."/>
            <person name="Zhou J.M."/>
            <person name="Zhu Y.B."/>
            <person name="Zhang G.J."/>
            <person name="Wang J."/>
            <person name="Yao Y.G."/>
        </authorList>
    </citation>
    <scope>NUCLEOTIDE SEQUENCE [LARGE SCALE GENOMIC DNA]</scope>
</reference>
<dbReference type="EMBL" id="KB321101">
    <property type="protein sequence ID" value="ELW47571.1"/>
    <property type="molecule type" value="Genomic_DNA"/>
</dbReference>
<dbReference type="GO" id="GO:0005737">
    <property type="term" value="C:cytoplasm"/>
    <property type="evidence" value="ECO:0007669"/>
    <property type="project" value="TreeGrafter"/>
</dbReference>
<dbReference type="GO" id="GO:0003714">
    <property type="term" value="F:transcription corepressor activity"/>
    <property type="evidence" value="ECO:0007669"/>
    <property type="project" value="TreeGrafter"/>
</dbReference>
<protein>
    <submittedName>
        <fullName evidence="5">Brain acid soluble protein 1</fullName>
    </submittedName>
</protein>
<evidence type="ECO:0000256" key="3">
    <source>
        <dbReference type="ARBA" id="ARBA00023288"/>
    </source>
</evidence>
<feature type="compositionally biased region" description="Basic residues" evidence="4">
    <location>
        <begin position="1"/>
        <end position="10"/>
    </location>
</feature>
<name>L9JAN2_TUPCH</name>
<evidence type="ECO:0000256" key="1">
    <source>
        <dbReference type="ARBA" id="ARBA00010268"/>
    </source>
</evidence>
<dbReference type="InterPro" id="IPR008408">
    <property type="entry name" value="BASP1"/>
</dbReference>
<accession>L9JAN2</accession>
<evidence type="ECO:0000256" key="2">
    <source>
        <dbReference type="ARBA" id="ARBA00022707"/>
    </source>
</evidence>
<evidence type="ECO:0000313" key="5">
    <source>
        <dbReference type="EMBL" id="ELW47571.1"/>
    </source>
</evidence>
<dbReference type="PANTHER" id="PTHR23212:SF0">
    <property type="entry name" value="BRAIN ACID SOLUBLE PROTEIN 1"/>
    <property type="match status" value="1"/>
</dbReference>
<evidence type="ECO:0000256" key="4">
    <source>
        <dbReference type="SAM" id="MobiDB-lite"/>
    </source>
</evidence>
<keyword evidence="6" id="KW-1185">Reference proteome</keyword>
<reference evidence="6" key="1">
    <citation type="submission" date="2012-07" db="EMBL/GenBank/DDBJ databases">
        <title>Genome of the Chinese tree shrew, a rising model animal genetically related to primates.</title>
        <authorList>
            <person name="Zhang G."/>
            <person name="Fan Y."/>
            <person name="Yao Y."/>
            <person name="Huang Z."/>
        </authorList>
    </citation>
    <scope>NUCLEOTIDE SEQUENCE [LARGE SCALE GENOMIC DNA]</scope>
</reference>
<dbReference type="AlphaFoldDB" id="L9JAN2"/>
<comment type="similarity">
    <text evidence="1">Belongs to the BASP1 family.</text>
</comment>
<evidence type="ECO:0000313" key="6">
    <source>
        <dbReference type="Proteomes" id="UP000011518"/>
    </source>
</evidence>